<name>A0A852ZTG9_9ACTN</name>
<accession>A0A852ZTG9</accession>
<evidence type="ECO:0000259" key="1">
    <source>
        <dbReference type="Pfam" id="PF04149"/>
    </source>
</evidence>
<dbReference type="EMBL" id="JACBZD010000001">
    <property type="protein sequence ID" value="NYI05145.1"/>
    <property type="molecule type" value="Genomic_DNA"/>
</dbReference>
<dbReference type="Proteomes" id="UP000567795">
    <property type="component" value="Unassembled WGS sequence"/>
</dbReference>
<dbReference type="InterPro" id="IPR007278">
    <property type="entry name" value="DUF397"/>
</dbReference>
<evidence type="ECO:0000313" key="2">
    <source>
        <dbReference type="EMBL" id="NYI05145.1"/>
    </source>
</evidence>
<proteinExistence type="predicted"/>
<sequence length="79" mass="8516">MNDTMILDGARQRRVDLAGAAWTKSSFSNGGTNCVEVAFVDGMVAIRDSKSPDQPAFVFTSGEYDAFLDGIADGELRRP</sequence>
<evidence type="ECO:0000313" key="3">
    <source>
        <dbReference type="Proteomes" id="UP000567795"/>
    </source>
</evidence>
<keyword evidence="3" id="KW-1185">Reference proteome</keyword>
<protein>
    <recommendedName>
        <fullName evidence="1">DUF397 domain-containing protein</fullName>
    </recommendedName>
</protein>
<organism evidence="2 3">
    <name type="scientific">Allostreptomyces psammosilenae</name>
    <dbReference type="NCBI Taxonomy" id="1892865"/>
    <lineage>
        <taxon>Bacteria</taxon>
        <taxon>Bacillati</taxon>
        <taxon>Actinomycetota</taxon>
        <taxon>Actinomycetes</taxon>
        <taxon>Kitasatosporales</taxon>
        <taxon>Streptomycetaceae</taxon>
        <taxon>Allostreptomyces</taxon>
    </lineage>
</organism>
<reference evidence="2 3" key="1">
    <citation type="submission" date="2020-07" db="EMBL/GenBank/DDBJ databases">
        <title>Sequencing the genomes of 1000 actinobacteria strains.</title>
        <authorList>
            <person name="Klenk H.-P."/>
        </authorList>
    </citation>
    <scope>NUCLEOTIDE SEQUENCE [LARGE SCALE GENOMIC DNA]</scope>
    <source>
        <strain evidence="2 3">DSM 42178</strain>
    </source>
</reference>
<feature type="domain" description="DUF397" evidence="1">
    <location>
        <begin position="20"/>
        <end position="71"/>
    </location>
</feature>
<gene>
    <name evidence="2" type="ORF">FHU37_002088</name>
</gene>
<dbReference type="Pfam" id="PF04149">
    <property type="entry name" value="DUF397"/>
    <property type="match status" value="1"/>
</dbReference>
<comment type="caution">
    <text evidence="2">The sequence shown here is derived from an EMBL/GenBank/DDBJ whole genome shotgun (WGS) entry which is preliminary data.</text>
</comment>
<dbReference type="RefSeq" id="WP_246449735.1">
    <property type="nucleotide sequence ID" value="NZ_JACBZD010000001.1"/>
</dbReference>
<dbReference type="AlphaFoldDB" id="A0A852ZTG9"/>